<protein>
    <submittedName>
        <fullName evidence="1">Uncharacterized protein</fullName>
    </submittedName>
</protein>
<evidence type="ECO:0000313" key="2">
    <source>
        <dbReference type="Proteomes" id="UP000823928"/>
    </source>
</evidence>
<evidence type="ECO:0000313" key="1">
    <source>
        <dbReference type="EMBL" id="HIS36318.1"/>
    </source>
</evidence>
<dbReference type="Proteomes" id="UP000823928">
    <property type="component" value="Unassembled WGS sequence"/>
</dbReference>
<gene>
    <name evidence="1" type="ORF">IAC10_06775</name>
</gene>
<name>A0A9D1JMV6_9BACT</name>
<accession>A0A9D1JMV6</accession>
<dbReference type="AlphaFoldDB" id="A0A9D1JMV6"/>
<sequence length="104" mass="11788">MEKKLKALFDNLCCSQCKTGFDEDSFIIKREEPGLTVTHLVCKNCGKSFGVAFLGFSGIEVKDESQLALEVQEGPEPISYDDVIDAHRFIRELDEHWTKHLPKS</sequence>
<reference evidence="1" key="2">
    <citation type="journal article" date="2021" name="PeerJ">
        <title>Extensive microbial diversity within the chicken gut microbiome revealed by metagenomics and culture.</title>
        <authorList>
            <person name="Gilroy R."/>
            <person name="Ravi A."/>
            <person name="Getino M."/>
            <person name="Pursley I."/>
            <person name="Horton D.L."/>
            <person name="Alikhan N.F."/>
            <person name="Baker D."/>
            <person name="Gharbi K."/>
            <person name="Hall N."/>
            <person name="Watson M."/>
            <person name="Adriaenssens E.M."/>
            <person name="Foster-Nyarko E."/>
            <person name="Jarju S."/>
            <person name="Secka A."/>
            <person name="Antonio M."/>
            <person name="Oren A."/>
            <person name="Chaudhuri R.R."/>
            <person name="La Ragione R."/>
            <person name="Hildebrand F."/>
            <person name="Pallen M.J."/>
        </authorList>
    </citation>
    <scope>NUCLEOTIDE SEQUENCE</scope>
    <source>
        <strain evidence="1">6276</strain>
    </source>
</reference>
<proteinExistence type="predicted"/>
<dbReference type="EMBL" id="DVIU01000135">
    <property type="protein sequence ID" value="HIS36318.1"/>
    <property type="molecule type" value="Genomic_DNA"/>
</dbReference>
<reference evidence="1" key="1">
    <citation type="submission" date="2020-10" db="EMBL/GenBank/DDBJ databases">
        <authorList>
            <person name="Gilroy R."/>
        </authorList>
    </citation>
    <scope>NUCLEOTIDE SEQUENCE</scope>
    <source>
        <strain evidence="1">6276</strain>
    </source>
</reference>
<organism evidence="1 2">
    <name type="scientific">Candidatus Scatousia excrementigallinarum</name>
    <dbReference type="NCBI Taxonomy" id="2840935"/>
    <lineage>
        <taxon>Bacteria</taxon>
        <taxon>Candidatus Scatousia</taxon>
    </lineage>
</organism>
<comment type="caution">
    <text evidence="1">The sequence shown here is derived from an EMBL/GenBank/DDBJ whole genome shotgun (WGS) entry which is preliminary data.</text>
</comment>